<evidence type="ECO:0000313" key="2">
    <source>
        <dbReference type="Proteomes" id="UP001165069"/>
    </source>
</evidence>
<reference evidence="1 2" key="1">
    <citation type="journal article" date="2023" name="Antonie Van Leeuwenhoek">
        <title>Mesoterricola silvestris gen. nov., sp. nov., Mesoterricola sediminis sp. nov., Geothrix oryzae sp. nov., Geothrix edaphica sp. nov., Geothrix rubra sp. nov., and Geothrix limicola sp. nov., six novel members of Acidobacteriota isolated from soils.</title>
        <authorList>
            <person name="Itoh H."/>
            <person name="Sugisawa Y."/>
            <person name="Mise K."/>
            <person name="Xu Z."/>
            <person name="Kuniyasu M."/>
            <person name="Ushijima N."/>
            <person name="Kawano K."/>
            <person name="Kobayashi E."/>
            <person name="Shiratori Y."/>
            <person name="Masuda Y."/>
            <person name="Senoo K."/>
        </authorList>
    </citation>
    <scope>NUCLEOTIDE SEQUENCE [LARGE SCALE GENOMIC DNA]</scope>
    <source>
        <strain evidence="1 2">Red804</strain>
    </source>
</reference>
<dbReference type="RefSeq" id="WP_285576361.1">
    <property type="nucleotide sequence ID" value="NZ_BSDE01000006.1"/>
</dbReference>
<evidence type="ECO:0000313" key="1">
    <source>
        <dbReference type="EMBL" id="GLH74274.1"/>
    </source>
</evidence>
<comment type="caution">
    <text evidence="1">The sequence shown here is derived from an EMBL/GenBank/DDBJ whole genome shotgun (WGS) entry which is preliminary data.</text>
</comment>
<organism evidence="1 2">
    <name type="scientific">Geothrix limicola</name>
    <dbReference type="NCBI Taxonomy" id="2927978"/>
    <lineage>
        <taxon>Bacteria</taxon>
        <taxon>Pseudomonadati</taxon>
        <taxon>Acidobacteriota</taxon>
        <taxon>Holophagae</taxon>
        <taxon>Holophagales</taxon>
        <taxon>Holophagaceae</taxon>
        <taxon>Geothrix</taxon>
    </lineage>
</organism>
<protein>
    <submittedName>
        <fullName evidence="1">Uncharacterized protein</fullName>
    </submittedName>
</protein>
<dbReference type="Proteomes" id="UP001165069">
    <property type="component" value="Unassembled WGS sequence"/>
</dbReference>
<gene>
    <name evidence="1" type="ORF">GETHLI_27760</name>
</gene>
<keyword evidence="2" id="KW-1185">Reference proteome</keyword>
<name>A0ABQ5QHD8_9BACT</name>
<proteinExistence type="predicted"/>
<accession>A0ABQ5QHD8</accession>
<sequence>MRKKILLIGLNYHNYTQEVVRELERQGHEVRFYDIQPGKPALKVMRKFFPWKYQAALDLYHKGILEREKDRHTDMVLFIQVHQMSIENLEAMKRLYPSSEFVLYNWDAVSNHDYRPFMSYFDRIYTFDPADANALGVHYLPLFCLRDFQGVRRRDRSGKAVYTVGNIVNPIRYEAIKRFQRYCSQKAIPFHAFMVASTHGFTQLLKNGHLPYDVSLFSISMPKFVELIEGASAAFDFANHRQSGYTMRTIENLCAGRKIITNNSGIRDEPFFSEDRIHVFKDLDFTGVDEFLKVPLKNPDEVFESFHIDQFTRRLMGA</sequence>
<dbReference type="EMBL" id="BSDE01000006">
    <property type="protein sequence ID" value="GLH74274.1"/>
    <property type="molecule type" value="Genomic_DNA"/>
</dbReference>